<evidence type="ECO:0000259" key="1">
    <source>
        <dbReference type="Pfam" id="PF04471"/>
    </source>
</evidence>
<dbReference type="OrthoDB" id="582093at2"/>
<name>A0A3M0MFZ9_9RHOB</name>
<evidence type="ECO:0000313" key="3">
    <source>
        <dbReference type="Proteomes" id="UP000273516"/>
    </source>
</evidence>
<comment type="caution">
    <text evidence="2">The sequence shown here is derived from an EMBL/GenBank/DDBJ whole genome shotgun (WGS) entry which is preliminary data.</text>
</comment>
<dbReference type="EMBL" id="QOKZ01000002">
    <property type="protein sequence ID" value="RMC36596.1"/>
    <property type="molecule type" value="Genomic_DNA"/>
</dbReference>
<dbReference type="Pfam" id="PF04471">
    <property type="entry name" value="Mrr_cat"/>
    <property type="match status" value="1"/>
</dbReference>
<sequence length="511" mass="57823">MNESIPPRIDLEADNLLRVIKRIEAGCQCPDEITIIIPSYAIGHANEHLSICEDLLDISYVTEAMAACVSNPSLSMRRQSTSPYRTQFVFNGKDPGPDFLSQLRQSCMHFGGDDPDIAKLYSDYFQNYPDTMERYKDSLDERQFFFPALIDDYHANLINGAYYTYEQSDWVQADLARYPERRFGFHKSAFSAQLGADAFASIESWIVSAKIDLGGFFRALNQDVAISQFHSAKLSMLNNVCIATAGDLHVHFPLDGFLKARVCQSFLGDEDQVLRLGWQRPLFSVAPAMLSMREYGPVNQTVSGHACLVHESGELIILTDSDEGWNHIFFESRALDILETKQLGLQVADLSSGIDRALGVSGSHRSNWQSLDDEQFEALCYDLIYSHPGFDHETIRKMGHSRSRDGGRDIIVWTQPLAYREPSKKFVFQCKLVTSKRSLGKRDVPDIGDMLEQYDAEGFGIMTSAAIDATLFDAADAICERRNIVQKHFSSFEIERFLNQRPELRRKFFGS</sequence>
<keyword evidence="3" id="KW-1185">Reference proteome</keyword>
<protein>
    <recommendedName>
        <fullName evidence="1">Restriction endonuclease type IV Mrr domain-containing protein</fullName>
    </recommendedName>
</protein>
<dbReference type="Proteomes" id="UP000273516">
    <property type="component" value="Unassembled WGS sequence"/>
</dbReference>
<evidence type="ECO:0000313" key="2">
    <source>
        <dbReference type="EMBL" id="RMC36596.1"/>
    </source>
</evidence>
<dbReference type="GO" id="GO:0009307">
    <property type="term" value="P:DNA restriction-modification system"/>
    <property type="evidence" value="ECO:0007669"/>
    <property type="project" value="InterPro"/>
</dbReference>
<organism evidence="2 3">
    <name type="scientific">Paracoccus alkanivorans</name>
    <dbReference type="NCBI Taxonomy" id="2116655"/>
    <lineage>
        <taxon>Bacteria</taxon>
        <taxon>Pseudomonadati</taxon>
        <taxon>Pseudomonadota</taxon>
        <taxon>Alphaproteobacteria</taxon>
        <taxon>Rhodobacterales</taxon>
        <taxon>Paracoccaceae</taxon>
        <taxon>Paracoccus</taxon>
    </lineage>
</organism>
<dbReference type="InterPro" id="IPR007560">
    <property type="entry name" value="Restrct_endonuc_IV_Mrr"/>
</dbReference>
<dbReference type="GO" id="GO:0003677">
    <property type="term" value="F:DNA binding"/>
    <property type="evidence" value="ECO:0007669"/>
    <property type="project" value="InterPro"/>
</dbReference>
<dbReference type="GO" id="GO:0004519">
    <property type="term" value="F:endonuclease activity"/>
    <property type="evidence" value="ECO:0007669"/>
    <property type="project" value="InterPro"/>
</dbReference>
<dbReference type="AlphaFoldDB" id="A0A3M0MFZ9"/>
<dbReference type="Gene3D" id="3.40.1350.10">
    <property type="match status" value="1"/>
</dbReference>
<proteinExistence type="predicted"/>
<dbReference type="RefSeq" id="WP_122111765.1">
    <property type="nucleotide sequence ID" value="NZ_QOKZ01000002.1"/>
</dbReference>
<reference evidence="2 3" key="1">
    <citation type="submission" date="2018-07" db="EMBL/GenBank/DDBJ databases">
        <authorList>
            <person name="Zhang Y."/>
            <person name="Wang L."/>
            <person name="Ma S."/>
        </authorList>
    </citation>
    <scope>NUCLEOTIDE SEQUENCE [LARGE SCALE GENOMIC DNA]</scope>
    <source>
        <strain evidence="2 3">4-2</strain>
    </source>
</reference>
<feature type="domain" description="Restriction endonuclease type IV Mrr" evidence="1">
    <location>
        <begin position="370"/>
        <end position="467"/>
    </location>
</feature>
<accession>A0A3M0MFZ9</accession>
<gene>
    <name evidence="2" type="ORF">C9E81_08105</name>
</gene>
<dbReference type="InterPro" id="IPR011856">
    <property type="entry name" value="tRNA_endonuc-like_dom_sf"/>
</dbReference>